<name>A0AAW9WHZ8_9FIRM</name>
<dbReference type="Proteomes" id="UP000434223">
    <property type="component" value="Unassembled WGS sequence"/>
</dbReference>
<dbReference type="AlphaFoldDB" id="A0AAW9WHZ8"/>
<proteinExistence type="predicted"/>
<evidence type="ECO:0000313" key="2">
    <source>
        <dbReference type="EMBL" id="MUB64246.1"/>
    </source>
</evidence>
<gene>
    <name evidence="2" type="ORF">GNE07_14390</name>
</gene>
<dbReference type="Pfam" id="PF10547">
    <property type="entry name" value="P22_AR_N"/>
    <property type="match status" value="1"/>
</dbReference>
<accession>A0AAW9WHZ8</accession>
<feature type="domain" description="Antirepressor protein ant N-terminal" evidence="1">
    <location>
        <begin position="8"/>
        <end position="127"/>
    </location>
</feature>
<evidence type="ECO:0000259" key="1">
    <source>
        <dbReference type="Pfam" id="PF10547"/>
    </source>
</evidence>
<evidence type="ECO:0000313" key="3">
    <source>
        <dbReference type="Proteomes" id="UP000434223"/>
    </source>
</evidence>
<sequence length="202" mass="22696">MFDLTVKKVPFCGTELLAVKEKESGKIYAGVNPILRGLGFDDRQVEYRRNKWIIDKSVSKGVQKFSYPLERGGIQEGYCIDIMKLPLAIAKLEITPKMEIEMPELAEKLERYQDECADVLAAAFLPQEQAPVTYQYALSAATFESVANLGRLIERVMKAEGACPHEIALALKPIFQQAGIDIRDCFVKLPAYEQLMLSGLNY</sequence>
<reference evidence="2 3" key="1">
    <citation type="submission" date="2019-09" db="EMBL/GenBank/DDBJ databases">
        <title>Draft genome sequencing of Hungatella hathewayi 123Y-2.</title>
        <authorList>
            <person name="Lv Q."/>
            <person name="Li S."/>
        </authorList>
    </citation>
    <scope>NUCLEOTIDE SEQUENCE [LARGE SCALE GENOMIC DNA]</scope>
    <source>
        <strain evidence="2 3">123Y-2</strain>
    </source>
</reference>
<organism evidence="2 3">
    <name type="scientific">Hungatella hathewayi</name>
    <dbReference type="NCBI Taxonomy" id="154046"/>
    <lineage>
        <taxon>Bacteria</taxon>
        <taxon>Bacillati</taxon>
        <taxon>Bacillota</taxon>
        <taxon>Clostridia</taxon>
        <taxon>Lachnospirales</taxon>
        <taxon>Lachnospiraceae</taxon>
        <taxon>Hungatella</taxon>
    </lineage>
</organism>
<dbReference type="InterPro" id="IPR018875">
    <property type="entry name" value="Antirepressor_Ant_N"/>
</dbReference>
<protein>
    <recommendedName>
        <fullName evidence="1">Antirepressor protein ant N-terminal domain-containing protein</fullName>
    </recommendedName>
</protein>
<dbReference type="RefSeq" id="WP_155560769.1">
    <property type="nucleotide sequence ID" value="NZ_WNME01000008.1"/>
</dbReference>
<dbReference type="EMBL" id="WNME01000008">
    <property type="protein sequence ID" value="MUB64246.1"/>
    <property type="molecule type" value="Genomic_DNA"/>
</dbReference>
<comment type="caution">
    <text evidence="2">The sequence shown here is derived from an EMBL/GenBank/DDBJ whole genome shotgun (WGS) entry which is preliminary data.</text>
</comment>